<protein>
    <submittedName>
        <fullName evidence="10">ATPase, AAA+ type, core</fullName>
    </submittedName>
</protein>
<keyword evidence="11" id="KW-1185">Reference proteome</keyword>
<dbReference type="OrthoDB" id="6500128at2759"/>
<keyword evidence="6" id="KW-1133">Transmembrane helix</keyword>
<dbReference type="RefSeq" id="XP_018704633.1">
    <property type="nucleotide sequence ID" value="XM_018848298.1"/>
</dbReference>
<dbReference type="PROSITE" id="PS50893">
    <property type="entry name" value="ABC_TRANSPORTER_2"/>
    <property type="match status" value="1"/>
</dbReference>
<dbReference type="PANTHER" id="PTHR24223">
    <property type="entry name" value="ATP-BINDING CASSETTE SUB-FAMILY C"/>
    <property type="match status" value="1"/>
</dbReference>
<keyword evidence="5" id="KW-0067">ATP-binding</keyword>
<dbReference type="Proteomes" id="UP000076744">
    <property type="component" value="Unassembled WGS sequence"/>
</dbReference>
<dbReference type="SMART" id="SM00382">
    <property type="entry name" value="AAA"/>
    <property type="match status" value="1"/>
</dbReference>
<dbReference type="GO" id="GO:0016887">
    <property type="term" value="F:ATP hydrolysis activity"/>
    <property type="evidence" value="ECO:0007669"/>
    <property type="project" value="InterPro"/>
</dbReference>
<evidence type="ECO:0000256" key="6">
    <source>
        <dbReference type="ARBA" id="ARBA00022989"/>
    </source>
</evidence>
<keyword evidence="3" id="KW-0812">Transmembrane</keyword>
<feature type="compositionally biased region" description="Polar residues" evidence="8">
    <location>
        <begin position="246"/>
        <end position="265"/>
    </location>
</feature>
<reference evidence="10 11" key="1">
    <citation type="journal article" date="2016" name="Genome Biol. Evol.">
        <title>Divergent and convergent evolution of fungal pathogenicity.</title>
        <authorList>
            <person name="Shang Y."/>
            <person name="Xiao G."/>
            <person name="Zheng P."/>
            <person name="Cen K."/>
            <person name="Zhan S."/>
            <person name="Wang C."/>
        </authorList>
    </citation>
    <scope>NUCLEOTIDE SEQUENCE [LARGE SCALE GENOMIC DNA]</scope>
    <source>
        <strain evidence="10 11">ARSEF 2679</strain>
    </source>
</reference>
<dbReference type="GeneID" id="30020985"/>
<comment type="similarity">
    <text evidence="2">Belongs to the ABC transporter superfamily. ABCC family. Conjugate transporter (TC 3.A.1.208) subfamily.</text>
</comment>
<dbReference type="SUPFAM" id="SSF52540">
    <property type="entry name" value="P-loop containing nucleoside triphosphate hydrolases"/>
    <property type="match status" value="1"/>
</dbReference>
<dbReference type="GO" id="GO:0016020">
    <property type="term" value="C:membrane"/>
    <property type="evidence" value="ECO:0007669"/>
    <property type="project" value="UniProtKB-SubCell"/>
</dbReference>
<accession>A0A167WMQ0</accession>
<evidence type="ECO:0000259" key="9">
    <source>
        <dbReference type="PROSITE" id="PS50893"/>
    </source>
</evidence>
<evidence type="ECO:0000313" key="11">
    <source>
        <dbReference type="Proteomes" id="UP000076744"/>
    </source>
</evidence>
<dbReference type="InterPro" id="IPR017871">
    <property type="entry name" value="ABC_transporter-like_CS"/>
</dbReference>
<dbReference type="InterPro" id="IPR003439">
    <property type="entry name" value="ABC_transporter-like_ATP-bd"/>
</dbReference>
<evidence type="ECO:0000256" key="2">
    <source>
        <dbReference type="ARBA" id="ARBA00009726"/>
    </source>
</evidence>
<name>A0A167WMQ0_CORFA</name>
<dbReference type="GO" id="GO:0005524">
    <property type="term" value="F:ATP binding"/>
    <property type="evidence" value="ECO:0007669"/>
    <property type="project" value="UniProtKB-KW"/>
</dbReference>
<dbReference type="PANTHER" id="PTHR24223:SF456">
    <property type="entry name" value="MULTIDRUG RESISTANCE-ASSOCIATED PROTEIN LETHAL(2)03659"/>
    <property type="match status" value="1"/>
</dbReference>
<proteinExistence type="inferred from homology"/>
<comment type="caution">
    <text evidence="10">The sequence shown here is derived from an EMBL/GenBank/DDBJ whole genome shotgun (WGS) entry which is preliminary data.</text>
</comment>
<feature type="domain" description="ABC transporter" evidence="9">
    <location>
        <begin position="119"/>
        <end position="393"/>
    </location>
</feature>
<evidence type="ECO:0000256" key="4">
    <source>
        <dbReference type="ARBA" id="ARBA00022741"/>
    </source>
</evidence>
<evidence type="ECO:0000256" key="5">
    <source>
        <dbReference type="ARBA" id="ARBA00022840"/>
    </source>
</evidence>
<organism evidence="10 11">
    <name type="scientific">Cordyceps fumosorosea (strain ARSEF 2679)</name>
    <name type="common">Isaria fumosorosea</name>
    <dbReference type="NCBI Taxonomy" id="1081104"/>
    <lineage>
        <taxon>Eukaryota</taxon>
        <taxon>Fungi</taxon>
        <taxon>Dikarya</taxon>
        <taxon>Ascomycota</taxon>
        <taxon>Pezizomycotina</taxon>
        <taxon>Sordariomycetes</taxon>
        <taxon>Hypocreomycetidae</taxon>
        <taxon>Hypocreales</taxon>
        <taxon>Cordycipitaceae</taxon>
        <taxon>Cordyceps</taxon>
    </lineage>
</organism>
<dbReference type="Gene3D" id="3.40.50.300">
    <property type="entry name" value="P-loop containing nucleotide triphosphate hydrolases"/>
    <property type="match status" value="1"/>
</dbReference>
<sequence>MCDYFLHDVYEHLDNRTRYKRCLDLCGEMMKFQLAAVGVLFVTSIAVGAVATRADAGSTGVALLFANQFSKVMSELLQRLVDVEGDMVSVSRVDEYADLPAERVDGEDLPEAWALQGELKVSGLTASPEMNFEQCLLQDVSFSVSPGGRVGIVGRTGAGKSSLTLALTRHLQMRGSITIDGVDLTSVNVKELRRRLLVISQDPYLFGATLREVVDPAGVHTDDEIRNVLTTVSFPIEQKSSEIKDVSSTAGVSTEQKSSEIQAVPSTAAASTKSKSSASTAIKLDFEVGHGGLKLSQGQRQMLRLAQVLLADRRMIIMDEATSALDADDDAAVQLALRYAEGGKAKLLVVAHRLATVADFDMLLVVENGRLEESGRPAELYQKGGLFTDLVNSSVDKDELLKKF</sequence>
<evidence type="ECO:0000256" key="3">
    <source>
        <dbReference type="ARBA" id="ARBA00022692"/>
    </source>
</evidence>
<evidence type="ECO:0000313" key="10">
    <source>
        <dbReference type="EMBL" id="OAA63984.1"/>
    </source>
</evidence>
<feature type="region of interest" description="Disordered" evidence="8">
    <location>
        <begin position="245"/>
        <end position="272"/>
    </location>
</feature>
<dbReference type="Gene3D" id="1.20.1560.10">
    <property type="entry name" value="ABC transporter type 1, transmembrane domain"/>
    <property type="match status" value="1"/>
</dbReference>
<dbReference type="InterPro" id="IPR036640">
    <property type="entry name" value="ABC1_TM_sf"/>
</dbReference>
<evidence type="ECO:0000256" key="1">
    <source>
        <dbReference type="ARBA" id="ARBA00004141"/>
    </source>
</evidence>
<dbReference type="EMBL" id="AZHB01000010">
    <property type="protein sequence ID" value="OAA63984.1"/>
    <property type="molecule type" value="Genomic_DNA"/>
</dbReference>
<dbReference type="InterPro" id="IPR050173">
    <property type="entry name" value="ABC_transporter_C-like"/>
</dbReference>
<dbReference type="InterPro" id="IPR027417">
    <property type="entry name" value="P-loop_NTPase"/>
</dbReference>
<evidence type="ECO:0000256" key="8">
    <source>
        <dbReference type="SAM" id="MobiDB-lite"/>
    </source>
</evidence>
<dbReference type="PROSITE" id="PS00211">
    <property type="entry name" value="ABC_TRANSPORTER_1"/>
    <property type="match status" value="1"/>
</dbReference>
<dbReference type="InterPro" id="IPR003593">
    <property type="entry name" value="AAA+_ATPase"/>
</dbReference>
<comment type="subcellular location">
    <subcellularLocation>
        <location evidence="1">Membrane</location>
        <topology evidence="1">Multi-pass membrane protein</topology>
    </subcellularLocation>
</comment>
<dbReference type="STRING" id="1081104.A0A167WMQ0"/>
<gene>
    <name evidence="10" type="ORF">ISF_04693</name>
</gene>
<dbReference type="AlphaFoldDB" id="A0A167WMQ0"/>
<dbReference type="Pfam" id="PF00005">
    <property type="entry name" value="ABC_tran"/>
    <property type="match status" value="1"/>
</dbReference>
<dbReference type="GO" id="GO:0042626">
    <property type="term" value="F:ATPase-coupled transmembrane transporter activity"/>
    <property type="evidence" value="ECO:0007669"/>
    <property type="project" value="TreeGrafter"/>
</dbReference>
<keyword evidence="4" id="KW-0547">Nucleotide-binding</keyword>
<evidence type="ECO:0000256" key="7">
    <source>
        <dbReference type="ARBA" id="ARBA00023136"/>
    </source>
</evidence>
<keyword evidence="7" id="KW-0472">Membrane</keyword>